<dbReference type="EMBL" id="KV454014">
    <property type="protein sequence ID" value="ODV95105.1"/>
    <property type="molecule type" value="Genomic_DNA"/>
</dbReference>
<evidence type="ECO:0000313" key="3">
    <source>
        <dbReference type="Proteomes" id="UP000094236"/>
    </source>
</evidence>
<keyword evidence="3" id="KW-1185">Reference proteome</keyword>
<sequence length="398" mass="46411">MTCAEYVLERTTDARVYAWCHLQNSCSWKSNLTSEQYVKRESVLSLTKICNAQRNENELKGIHYWVLRDMGIVKNEGVKNDDEVYDLTYNIVASSETLFRESWVFQFKDGIVDRKQVLSPCIGGVYTLPSQRGKGVASIMITKLNEKLSEMMDKDRFITLYSEIGNYYEKFGYKNFEVGLCHIPILDEDLNININIDENFSFNFLKNGEFKQIIEFYKKKFLKQIESLVLLDKNRTKISLIPSIEVIEWHHERSIFISKTLYDVKPGHFGVQICDNQQNLKGFIIWTHDYKEKSLVLLIIYGENLNILTDLIKLTILEAKKINFEKIICWESDLFNYKLNINGIDKDETSKFTKIIETDLHGKLHLKNGSISAALKFHNNVNDNGNLDWEGNGKWAWF</sequence>
<dbReference type="AlphaFoldDB" id="A0A1E4TTN2"/>
<dbReference type="Pfam" id="PF13527">
    <property type="entry name" value="Acetyltransf_9"/>
    <property type="match status" value="1"/>
</dbReference>
<dbReference type="InterPro" id="IPR016181">
    <property type="entry name" value="Acyl_CoA_acyltransferase"/>
</dbReference>
<dbReference type="PANTHER" id="PTHR34815">
    <property type="entry name" value="LYSINE ACETYLTRANSFERASE"/>
    <property type="match status" value="1"/>
</dbReference>
<protein>
    <recommendedName>
        <fullName evidence="1">N-acetyltransferase domain-containing protein</fullName>
    </recommendedName>
</protein>
<evidence type="ECO:0000313" key="2">
    <source>
        <dbReference type="EMBL" id="ODV95105.1"/>
    </source>
</evidence>
<reference evidence="3" key="1">
    <citation type="submission" date="2016-05" db="EMBL/GenBank/DDBJ databases">
        <title>Comparative genomics of biotechnologically important yeasts.</title>
        <authorList>
            <consortium name="DOE Joint Genome Institute"/>
            <person name="Riley R."/>
            <person name="Haridas S."/>
            <person name="Wolfe K.H."/>
            <person name="Lopes M.R."/>
            <person name="Hittinger C.T."/>
            <person name="Goker M."/>
            <person name="Salamov A."/>
            <person name="Wisecaver J."/>
            <person name="Long T.M."/>
            <person name="Aerts A.L."/>
            <person name="Barry K."/>
            <person name="Choi C."/>
            <person name="Clum A."/>
            <person name="Coughlan A.Y."/>
            <person name="Deshpande S."/>
            <person name="Douglass A.P."/>
            <person name="Hanson S.J."/>
            <person name="Klenk H.-P."/>
            <person name="Labutti K."/>
            <person name="Lapidus A."/>
            <person name="Lindquist E."/>
            <person name="Lipzen A."/>
            <person name="Meier-Kolthoff J.P."/>
            <person name="Ohm R.A."/>
            <person name="Otillar R.P."/>
            <person name="Pangilinan J."/>
            <person name="Peng Y."/>
            <person name="Rokas A."/>
            <person name="Rosa C.A."/>
            <person name="Scheuner C."/>
            <person name="Sibirny A.A."/>
            <person name="Slot J.C."/>
            <person name="Stielow J.B."/>
            <person name="Sun H."/>
            <person name="Kurtzman C.P."/>
            <person name="Blackwell M."/>
            <person name="Grigoriev I.V."/>
            <person name="Jeffries T.W."/>
        </authorList>
    </citation>
    <scope>NUCLEOTIDE SEQUENCE [LARGE SCALE GENOMIC DNA]</scope>
    <source>
        <strain evidence="3">NRRL Y-2460</strain>
    </source>
</reference>
<dbReference type="InterPro" id="IPR000182">
    <property type="entry name" value="GNAT_dom"/>
</dbReference>
<dbReference type="Proteomes" id="UP000094236">
    <property type="component" value="Unassembled WGS sequence"/>
</dbReference>
<dbReference type="PROSITE" id="PS51186">
    <property type="entry name" value="GNAT"/>
    <property type="match status" value="1"/>
</dbReference>
<gene>
    <name evidence="2" type="ORF">PACTADRAFT_49853</name>
</gene>
<feature type="domain" description="N-acetyltransferase" evidence="1">
    <location>
        <begin position="47"/>
        <end position="197"/>
    </location>
</feature>
<dbReference type="InterPro" id="IPR053013">
    <property type="entry name" value="LAT"/>
</dbReference>
<dbReference type="GO" id="GO:0016747">
    <property type="term" value="F:acyltransferase activity, transferring groups other than amino-acyl groups"/>
    <property type="evidence" value="ECO:0007669"/>
    <property type="project" value="InterPro"/>
</dbReference>
<dbReference type="STRING" id="669874.A0A1E4TTN2"/>
<dbReference type="Pfam" id="PF22998">
    <property type="entry name" value="GNAT_LYC1-like"/>
    <property type="match status" value="1"/>
</dbReference>
<dbReference type="SUPFAM" id="SSF55729">
    <property type="entry name" value="Acyl-CoA N-acyltransferases (Nat)"/>
    <property type="match status" value="1"/>
</dbReference>
<evidence type="ECO:0000259" key="1">
    <source>
        <dbReference type="PROSITE" id="PS51186"/>
    </source>
</evidence>
<dbReference type="OrthoDB" id="2020070at2759"/>
<organism evidence="2 3">
    <name type="scientific">Pachysolen tannophilus NRRL Y-2460</name>
    <dbReference type="NCBI Taxonomy" id="669874"/>
    <lineage>
        <taxon>Eukaryota</taxon>
        <taxon>Fungi</taxon>
        <taxon>Dikarya</taxon>
        <taxon>Ascomycota</taxon>
        <taxon>Saccharomycotina</taxon>
        <taxon>Pichiomycetes</taxon>
        <taxon>Pachysolenaceae</taxon>
        <taxon>Pachysolen</taxon>
    </lineage>
</organism>
<accession>A0A1E4TTN2</accession>
<dbReference type="Gene3D" id="3.40.630.30">
    <property type="match status" value="1"/>
</dbReference>
<dbReference type="PANTHER" id="PTHR34815:SF2">
    <property type="entry name" value="N-ACETYLTRANSFERASE DOMAIN-CONTAINING PROTEIN"/>
    <property type="match status" value="1"/>
</dbReference>
<proteinExistence type="predicted"/>
<dbReference type="InterPro" id="IPR055100">
    <property type="entry name" value="GNAT_LYC1-like"/>
</dbReference>
<name>A0A1E4TTN2_PACTA</name>